<evidence type="ECO:0000259" key="8">
    <source>
        <dbReference type="PROSITE" id="PS50125"/>
    </source>
</evidence>
<gene>
    <name evidence="9" type="ORF">HK105_204167</name>
</gene>
<keyword evidence="2 4" id="KW-0456">Lyase</keyword>
<feature type="repeat" description="WD" evidence="3">
    <location>
        <begin position="467"/>
        <end position="508"/>
    </location>
</feature>
<feature type="domain" description="Guanylate cyclase" evidence="8">
    <location>
        <begin position="1871"/>
        <end position="2001"/>
    </location>
</feature>
<dbReference type="CDD" id="cd07302">
    <property type="entry name" value="CHD"/>
    <property type="match status" value="1"/>
</dbReference>
<evidence type="ECO:0000256" key="1">
    <source>
        <dbReference type="ARBA" id="ARBA00022741"/>
    </source>
</evidence>
<dbReference type="Pfam" id="PF13426">
    <property type="entry name" value="PAS_9"/>
    <property type="match status" value="1"/>
</dbReference>
<dbReference type="InterPro" id="IPR001054">
    <property type="entry name" value="A/G_cyclase"/>
</dbReference>
<dbReference type="Gene3D" id="6.10.250.780">
    <property type="match status" value="1"/>
</dbReference>
<dbReference type="PROSITE" id="PS50294">
    <property type="entry name" value="WD_REPEATS_REGION"/>
    <property type="match status" value="1"/>
</dbReference>
<evidence type="ECO:0000313" key="10">
    <source>
        <dbReference type="Proteomes" id="UP001527925"/>
    </source>
</evidence>
<protein>
    <recommendedName>
        <fullName evidence="11">Guanylate cyclase</fullName>
    </recommendedName>
</protein>
<feature type="coiled-coil region" evidence="5">
    <location>
        <begin position="657"/>
        <end position="880"/>
    </location>
</feature>
<feature type="coiled-coil region" evidence="5">
    <location>
        <begin position="1479"/>
        <end position="1513"/>
    </location>
</feature>
<dbReference type="Gene3D" id="3.30.70.1230">
    <property type="entry name" value="Nucleotide cyclase"/>
    <property type="match status" value="1"/>
</dbReference>
<dbReference type="Pfam" id="PF00211">
    <property type="entry name" value="Guanylate_cyc"/>
    <property type="match status" value="1"/>
</dbReference>
<dbReference type="SUPFAM" id="SSF50998">
    <property type="entry name" value="Quinoprotein alcohol dehydrogenase-like"/>
    <property type="match status" value="1"/>
</dbReference>
<dbReference type="InterPro" id="IPR018297">
    <property type="entry name" value="A/G_cyclase_CS"/>
</dbReference>
<dbReference type="SUPFAM" id="SSF55073">
    <property type="entry name" value="Nucleotide cyclase"/>
    <property type="match status" value="1"/>
</dbReference>
<dbReference type="InterPro" id="IPR035965">
    <property type="entry name" value="PAS-like_dom_sf"/>
</dbReference>
<evidence type="ECO:0000256" key="3">
    <source>
        <dbReference type="PROSITE-ProRule" id="PRU00221"/>
    </source>
</evidence>
<comment type="similarity">
    <text evidence="4">Belongs to the adenylyl cyclase class-4/guanylyl cyclase family.</text>
</comment>
<keyword evidence="10" id="KW-1185">Reference proteome</keyword>
<dbReference type="SUPFAM" id="SSF55785">
    <property type="entry name" value="PYP-like sensor domain (PAS domain)"/>
    <property type="match status" value="1"/>
</dbReference>
<evidence type="ECO:0000256" key="5">
    <source>
        <dbReference type="SAM" id="Coils"/>
    </source>
</evidence>
<evidence type="ECO:0000259" key="6">
    <source>
        <dbReference type="PROSITE" id="PS50112"/>
    </source>
</evidence>
<evidence type="ECO:0000256" key="2">
    <source>
        <dbReference type="ARBA" id="ARBA00023239"/>
    </source>
</evidence>
<dbReference type="Proteomes" id="UP001527925">
    <property type="component" value="Unassembled WGS sequence"/>
</dbReference>
<dbReference type="PROSITE" id="PS50082">
    <property type="entry name" value="WD_REPEATS_2"/>
    <property type="match status" value="2"/>
</dbReference>
<dbReference type="SMART" id="SM00044">
    <property type="entry name" value="CYCc"/>
    <property type="match status" value="1"/>
</dbReference>
<feature type="domain" description="PAS" evidence="6">
    <location>
        <begin position="1690"/>
        <end position="1760"/>
    </location>
</feature>
<dbReference type="InterPro" id="IPR011047">
    <property type="entry name" value="Quinoprotein_ADH-like_sf"/>
</dbReference>
<evidence type="ECO:0000313" key="9">
    <source>
        <dbReference type="EMBL" id="KAL2916411.1"/>
    </source>
</evidence>
<keyword evidence="1" id="KW-0547">Nucleotide-binding</keyword>
<dbReference type="PANTHER" id="PTHR32215">
    <property type="entry name" value="CILIA- AND FLAGELLA-ASSOCIATED PROTEIN 57"/>
    <property type="match status" value="1"/>
</dbReference>
<organism evidence="9 10">
    <name type="scientific">Polyrhizophydium stewartii</name>
    <dbReference type="NCBI Taxonomy" id="2732419"/>
    <lineage>
        <taxon>Eukaryota</taxon>
        <taxon>Fungi</taxon>
        <taxon>Fungi incertae sedis</taxon>
        <taxon>Chytridiomycota</taxon>
        <taxon>Chytridiomycota incertae sedis</taxon>
        <taxon>Chytridiomycetes</taxon>
        <taxon>Rhizophydiales</taxon>
        <taxon>Rhizophydiales incertae sedis</taxon>
        <taxon>Polyrhizophydium</taxon>
    </lineage>
</organism>
<name>A0ABR4NAD5_9FUNG</name>
<evidence type="ECO:0000259" key="7">
    <source>
        <dbReference type="PROSITE" id="PS50113"/>
    </source>
</evidence>
<dbReference type="NCBIfam" id="TIGR00229">
    <property type="entry name" value="sensory_box"/>
    <property type="match status" value="1"/>
</dbReference>
<evidence type="ECO:0008006" key="11">
    <source>
        <dbReference type="Google" id="ProtNLM"/>
    </source>
</evidence>
<keyword evidence="5" id="KW-0175">Coiled coil</keyword>
<dbReference type="PROSITE" id="PS00452">
    <property type="entry name" value="GUANYLATE_CYCLASE_1"/>
    <property type="match status" value="1"/>
</dbReference>
<dbReference type="InterPro" id="IPR015943">
    <property type="entry name" value="WD40/YVTN_repeat-like_dom_sf"/>
</dbReference>
<dbReference type="InterPro" id="IPR001680">
    <property type="entry name" value="WD40_rpt"/>
</dbReference>
<feature type="domain" description="PAC" evidence="7">
    <location>
        <begin position="1767"/>
        <end position="1817"/>
    </location>
</feature>
<dbReference type="PROSITE" id="PS50113">
    <property type="entry name" value="PAC"/>
    <property type="match status" value="1"/>
</dbReference>
<dbReference type="InterPro" id="IPR029787">
    <property type="entry name" value="Nucleotide_cyclase"/>
</dbReference>
<dbReference type="PANTHER" id="PTHR32215:SF0">
    <property type="entry name" value="CILIA- AND FLAGELLA-ASSOCIATED PROTEIN 57"/>
    <property type="match status" value="1"/>
</dbReference>
<dbReference type="InterPro" id="IPR000014">
    <property type="entry name" value="PAS"/>
</dbReference>
<sequence>MSLPTLTASHVFGLNKDVRNNICYLDELSVVYPAGFQIVVFNLEQRSQRFVPVNVDGESLSTMAVLPSGPFVAAGIRVTPPTRAATESDKNATIVLYDLQTGRRRKTFGTGDAPSTKEFVSIAFTNDSKFLLAQGAAPDWCMYMWSLEKAKLVTWTKTSTNASTDINQMSCNHHDMSTTQVCVTGNGLFRVFRLVEGTFKMAHQNKMDKNIMCHSWVNETRVVAGTQDSKILIFDAGELVLEISYVIPHNSTGLIPSINTIMCFSSGLVVGLSTGVGVLFDKTDDSYYYKKSKEFLLEEAEISSIAMSPHEDSAVITMKNSQIYTITFEADTKGEEIKSDRLAQSFHTGTILSMDVSISKPLLVTSGTDKSVRVWNYMDNSIEVVKYFEEPAQCIAVHPNGLYLLAGFSTSVKLMAILIDDIRPFWDTNIRGCKECRFSNGGQYFAAIWGASVVIYDTWSFELLGHLKSTAGKIKSIAWSNDDAKIMTYTFDGSLTQWNMATLKKENEMAASGPTVVSAAMNHTSKLTYAIMNDGNIREVVNGAITREFVAKSPMSHVLISRSGQMMFVATTRGGIRSIKFPFGQDASVSGSDAIEYSFHSAPVTQLRTSFDDQFLFSCGDDGCVWVYRIQEKDGRAVRRDKDWTYSDEILVTKSDLRENYRTMHELKQRVEELKAESDAQLKIKDNAYNLKIKEVTDKYAAEVELLKQAKSEESELRRKEEMAETKKRNQAEIWEMEASFEAKMKSEAEKYADLVRKMEVLQRQWDTQMLDIEHMHKVKMHETNHFYKKKLQEKQETIQKSKAEFQQQKLEFETTIQDIEADVEKEALDISFHFETKLKEERESLKTIREENLNMKSKFDGLTKQIEEHKRELAKSITEEKKLHTIIRSFENDVVGVKKEMQERDDTILDKEKRIYDLKKKNQELEKFKFVLDYKIVELRKQVEPREKDIIKLTSQIEEMSTELREYSQRHEELVTDYLDMLMKHHATQRDRFVEEWRLKEVQSVLKRFERDLCHIFKHLDDMGVLKRQLTVLYHKYRDTPIDPPENPPPSEIPRLTNNELFILLDRIGKARQPALLQDAAEIPLSNDEEVESARKREYLEKTVSMLKEQLAKSETKRIDSTQKMVLENITLTGEVNALRTDMQGHRERLSDLHIAKKQGVSLRQFLQNELKTKTVKELLNPLSADDEDTDLLYETHTASEDQGRTAAAEQADPLPMQRLAATYFRESFAEKNSALFKTLRAECQRIENNYFEAEREVMRSANVAFLSARGETELMGLLAAQAAETKQMEEAFEKLVAARKERKDAKRVQRATMRQTKRRDLLIRRQEATSKEMLSIKLALSELLAGFNSLIAHMESTHEKERKQLIAAQERKMANEKMLNELETKHLPEELRSTLSKKFHVRQTHQAVLNKRINDQLRETQQTELRQAKERFELEVKCYDELGNLKTTHTIRLAELLDAQFVEMQAEKERLLIKHEEEKLQIIIQNNQQDMKRLQQQHRNAIRKLRIQQEQRIAACKQIKNDSTSSKYGSLNVGTAFSGRRMSIDDLMSEKSSHASSSQNRNYIAAAFSTSVGIGMATSNGVASGVDETNASDPAADMRLMRQTTLNALAAKQRQEKHSLIGTLQQEMNECQLSIDSRLSEIEEQHTHEMELLRQEQNREIELLISIQEKEIQMEQSVHDAEMKMLIERRILNSVLETVVDGIINITPTGIIVRFNAAAEKMFGYTAAEVMGKNIKMLMPERIAVNHDRYLSNYLSTGVKKVIGIGRRVSGLRKDGSEFPVQLSVSEVKENEEHLFTGIIRDLTEEVRLETEMRAKDAAKKAELENLIAQLNVYRKKADDLLSQMLPPSVSSQLLEGKQVEPQTFESATVFLLDIVGFTNYCVTAPPSEIIAMLDSMYNMFDLVIQQYDAYKVETIGDSYMIVSGVPKPNGKRHAGEIATLALHIMSKVYTFKFEQKPDLRLRVRIGIRTGPVVAGVVGCKMPRYCLFGDTVNTASRMESTSSPMKIQVSETTFRELSAVGGYHLVSRGEIEVKGKGKMNTYFLTGKEDFPYELPPQ</sequence>
<dbReference type="PROSITE" id="PS50112">
    <property type="entry name" value="PAS"/>
    <property type="match status" value="1"/>
</dbReference>
<feature type="coiled-coil region" evidence="5">
    <location>
        <begin position="1353"/>
        <end position="1387"/>
    </location>
</feature>
<dbReference type="SMART" id="SM00091">
    <property type="entry name" value="PAS"/>
    <property type="match status" value="1"/>
</dbReference>
<dbReference type="Gene3D" id="3.30.450.20">
    <property type="entry name" value="PAS domain"/>
    <property type="match status" value="1"/>
</dbReference>
<evidence type="ECO:0000256" key="4">
    <source>
        <dbReference type="RuleBase" id="RU000405"/>
    </source>
</evidence>
<dbReference type="InterPro" id="IPR052993">
    <property type="entry name" value="CFA-57"/>
</dbReference>
<accession>A0ABR4NAD5</accession>
<proteinExistence type="inferred from homology"/>
<dbReference type="Pfam" id="PF00400">
    <property type="entry name" value="WD40"/>
    <property type="match status" value="2"/>
</dbReference>
<keyword evidence="3" id="KW-0853">WD repeat</keyword>
<dbReference type="InterPro" id="IPR000700">
    <property type="entry name" value="PAS-assoc_C"/>
</dbReference>
<dbReference type="PROSITE" id="PS50125">
    <property type="entry name" value="GUANYLATE_CYCLASE_2"/>
    <property type="match status" value="1"/>
</dbReference>
<dbReference type="EMBL" id="JADGIZ020000017">
    <property type="protein sequence ID" value="KAL2916411.1"/>
    <property type="molecule type" value="Genomic_DNA"/>
</dbReference>
<dbReference type="SMART" id="SM00320">
    <property type="entry name" value="WD40"/>
    <property type="match status" value="5"/>
</dbReference>
<comment type="caution">
    <text evidence="9">The sequence shown here is derived from an EMBL/GenBank/DDBJ whole genome shotgun (WGS) entry which is preliminary data.</text>
</comment>
<reference evidence="9 10" key="1">
    <citation type="submission" date="2023-09" db="EMBL/GenBank/DDBJ databases">
        <title>Pangenome analysis of Batrachochytrium dendrobatidis and related Chytrids.</title>
        <authorList>
            <person name="Yacoub M.N."/>
            <person name="Stajich J.E."/>
            <person name="James T.Y."/>
        </authorList>
    </citation>
    <scope>NUCLEOTIDE SEQUENCE [LARGE SCALE GENOMIC DNA]</scope>
    <source>
        <strain evidence="9 10">JEL0888</strain>
    </source>
</reference>
<feature type="repeat" description="WD" evidence="3">
    <location>
        <begin position="344"/>
        <end position="385"/>
    </location>
</feature>
<feature type="coiled-coil region" evidence="5">
    <location>
        <begin position="951"/>
        <end position="978"/>
    </location>
</feature>
<dbReference type="CDD" id="cd00130">
    <property type="entry name" value="PAS"/>
    <property type="match status" value="1"/>
</dbReference>
<dbReference type="Gene3D" id="2.130.10.10">
    <property type="entry name" value="YVTN repeat-like/Quinoprotein amine dehydrogenase"/>
    <property type="match status" value="2"/>
</dbReference>